<comment type="caution">
    <text evidence="2">The sequence shown here is derived from an EMBL/GenBank/DDBJ whole genome shotgun (WGS) entry which is preliminary data.</text>
</comment>
<reference evidence="2 3" key="1">
    <citation type="submission" date="2024-06" db="EMBL/GenBank/DDBJ databases">
        <title>The Natural Products Discovery Center: Release of the First 8490 Sequenced Strains for Exploring Actinobacteria Biosynthetic Diversity.</title>
        <authorList>
            <person name="Kalkreuter E."/>
            <person name="Kautsar S.A."/>
            <person name="Yang D."/>
            <person name="Bader C.D."/>
            <person name="Teijaro C.N."/>
            <person name="Fluegel L."/>
            <person name="Davis C.M."/>
            <person name="Simpson J.R."/>
            <person name="Lauterbach L."/>
            <person name="Steele A.D."/>
            <person name="Gui C."/>
            <person name="Meng S."/>
            <person name="Li G."/>
            <person name="Viehrig K."/>
            <person name="Ye F."/>
            <person name="Su P."/>
            <person name="Kiefer A.F."/>
            <person name="Nichols A."/>
            <person name="Cepeda A.J."/>
            <person name="Yan W."/>
            <person name="Fan B."/>
            <person name="Jiang Y."/>
            <person name="Adhikari A."/>
            <person name="Zheng C.-J."/>
            <person name="Schuster L."/>
            <person name="Cowan T.M."/>
            <person name="Smanski M.J."/>
            <person name="Chevrette M.G."/>
            <person name="De Carvalho L.P.S."/>
            <person name="Shen B."/>
        </authorList>
    </citation>
    <scope>NUCLEOTIDE SEQUENCE [LARGE SCALE GENOMIC DNA]</scope>
    <source>
        <strain evidence="2 3">NPDC046838</strain>
    </source>
</reference>
<evidence type="ECO:0008006" key="4">
    <source>
        <dbReference type="Google" id="ProtNLM"/>
    </source>
</evidence>
<keyword evidence="3" id="KW-1185">Reference proteome</keyword>
<gene>
    <name evidence="2" type="ORF">ABZ921_33650</name>
</gene>
<name>A0ABV3BX39_9ACTN</name>
<evidence type="ECO:0000256" key="1">
    <source>
        <dbReference type="SAM" id="Phobius"/>
    </source>
</evidence>
<feature type="transmembrane region" description="Helical" evidence="1">
    <location>
        <begin position="88"/>
        <end position="107"/>
    </location>
</feature>
<dbReference type="EMBL" id="JBEYXV010000021">
    <property type="protein sequence ID" value="MEU6825585.1"/>
    <property type="molecule type" value="Genomic_DNA"/>
</dbReference>
<proteinExistence type="predicted"/>
<protein>
    <recommendedName>
        <fullName evidence="4">DUF998 domain-containing protein</fullName>
    </recommendedName>
</protein>
<keyword evidence="1" id="KW-1133">Transmembrane helix</keyword>
<feature type="transmembrane region" description="Helical" evidence="1">
    <location>
        <begin position="63"/>
        <end position="82"/>
    </location>
</feature>
<accession>A0ABV3BX39</accession>
<evidence type="ECO:0000313" key="2">
    <source>
        <dbReference type="EMBL" id="MEU6825585.1"/>
    </source>
</evidence>
<sequence>MALIAALACTAVSAQASWRFADHYLGMHGAIERGALFAIGQLAMIACALMARRDAREAQRPTGTATASIWLTAAVLTIPAYAEFGPALGTAHAFFGPWMAAALWHVIATAPPQRVPA</sequence>
<dbReference type="Proteomes" id="UP001551176">
    <property type="component" value="Unassembled WGS sequence"/>
</dbReference>
<evidence type="ECO:0000313" key="3">
    <source>
        <dbReference type="Proteomes" id="UP001551176"/>
    </source>
</evidence>
<organism evidence="2 3">
    <name type="scientific">Streptomyces atriruber</name>
    <dbReference type="NCBI Taxonomy" id="545121"/>
    <lineage>
        <taxon>Bacteria</taxon>
        <taxon>Bacillati</taxon>
        <taxon>Actinomycetota</taxon>
        <taxon>Actinomycetes</taxon>
        <taxon>Kitasatosporales</taxon>
        <taxon>Streptomycetaceae</taxon>
        <taxon>Streptomyces</taxon>
    </lineage>
</organism>
<feature type="transmembrane region" description="Helical" evidence="1">
    <location>
        <begin position="30"/>
        <end position="51"/>
    </location>
</feature>
<keyword evidence="1" id="KW-0472">Membrane</keyword>
<dbReference type="RefSeq" id="WP_359356208.1">
    <property type="nucleotide sequence ID" value="NZ_JBEYXV010000021.1"/>
</dbReference>
<keyword evidence="1" id="KW-0812">Transmembrane</keyword>